<feature type="region of interest" description="Disordered" evidence="2">
    <location>
        <begin position="830"/>
        <end position="1024"/>
    </location>
</feature>
<feature type="compositionally biased region" description="Low complexity" evidence="2">
    <location>
        <begin position="517"/>
        <end position="538"/>
    </location>
</feature>
<feature type="region of interest" description="Disordered" evidence="2">
    <location>
        <begin position="403"/>
        <end position="447"/>
    </location>
</feature>
<evidence type="ECO:0000256" key="1">
    <source>
        <dbReference type="SAM" id="Coils"/>
    </source>
</evidence>
<protein>
    <submittedName>
        <fullName evidence="3">Uncharacterized protein</fullName>
    </submittedName>
</protein>
<feature type="compositionally biased region" description="Polar residues" evidence="2">
    <location>
        <begin position="7"/>
        <end position="25"/>
    </location>
</feature>
<comment type="caution">
    <text evidence="3">The sequence shown here is derived from an EMBL/GenBank/DDBJ whole genome shotgun (WGS) entry which is preliminary data.</text>
</comment>
<feature type="compositionally biased region" description="Polar residues" evidence="2">
    <location>
        <begin position="616"/>
        <end position="626"/>
    </location>
</feature>
<feature type="region of interest" description="Disordered" evidence="2">
    <location>
        <begin position="1146"/>
        <end position="1238"/>
    </location>
</feature>
<evidence type="ECO:0000313" key="4">
    <source>
        <dbReference type="Proteomes" id="UP001176517"/>
    </source>
</evidence>
<feature type="compositionally biased region" description="Polar residues" evidence="2">
    <location>
        <begin position="1007"/>
        <end position="1024"/>
    </location>
</feature>
<feature type="region of interest" description="Disordered" evidence="2">
    <location>
        <begin position="192"/>
        <end position="253"/>
    </location>
</feature>
<sequence>MYPPPGTSTASAGSFQTGTTNTSNAPDHELPQRRRIVGSGSNTELRAQIRKERRLQQQQGQSSSYNHNVASASGASSAAVALPSAGASSTTNLGSQTQKQAAAPSAGPARPTASGAATTRFKSTEDLTAFSTATSATGRRTASASSAQGSSAAPSRPPSQTDHASAAASTSNTQTLRTQSRQQLLVPPSVSLHRPISASNHGPAASANFTPMPESHQDHTAFSTVSQVSTMGHGSLHSHGRTSSQGHHPAQVPSIHQQLGWHPELQPEVHTNVIDAIIAKFQNKYAEAALKCKDWQAYAAKLKTQSRALNVENRLLRQLNERQQEQIQMLKLKLDSACNERDRSDFERARLEGQVEQLESILIARSGPAGQYATQANLQHYDDAVVVPGPSQTGPYAQLPLQHQQVQHAHLGSASTSRRHLHQGGFGSASAGPHLNVAHGNSSHDVEPSELYQTALDAANMVFENGLDMSVPSAPRWDDAEEQHRRRRSNSASRDLQQSQPAPAQPVRVLRRSGNLVVPGHRSVSSRSGSNGRSIPRSATTSDHGFESSEESGSESESEPELERRASVRALTGRSPGRISDQQVVSERPPSPTGYQDTQRGSSGFCSLPSPEDVYRNSQSGQSLHAQASPPPNSVIPMHMHSSPPFQMSSSASGRGTRTDAYIHQASLLGTVANAHAPSHQRDPSGFDRPYRAPHQHQDAGKEMTGLVSPPSFSPALELREVLQDDDGEAGSPEDILDLDAERREEIGPSPLIGYGHDDLFDAHEPFGAMIGTGSPMPLQPYGLGLRNGNTLMTEAAYRPSGFEPTPLGVPPSDSHKTLVEDVDEDAKEVQAPANLRGPKPSASVRSNGAQRYTVISPMRSRASSNARGDQAAENRNLTFSSLAPPAAATKRPTAPPVTSLNAANQGHLARKRSTNSTDADIVRTSASIPTLPFLPHSHSAPAGLSDVTNLPRPGGNGDLLAPNISQGKIRAPSAVSEAPTVKHSQVRPEGSTDKDQRESLPMSVAESRQSNGPESRPSGWNITQGQRHSLIRTGSESSTGPVPTQTLENVTAPQMLQRPGSRAASRNSNLSTTGFQMVGLANTGGSGSSSLNLNRASASQLSVHSIGGEQLSRNRNRSRASSHSVHDAIPIIVKDDVFSGSLDGTGSGGITPIPSPLFGPSQTSVTAGGPSHFSTSITSSNPASLSNSASLHNQNVPRAGGESLVLPQSQSRNSASGPTYTGAGQNGTYQGEQEAKEDRNMVLPRGRSSSTLASTHASLSPDVQGHQRVLSGPMGSMNATVAPECGLGITTVDRSGHEIDHPRGISASGLAALSPSISRARRTVLSGDAHASGAHQSFSGDDGYQEYNASMAHDHGADGYGYDDGEADGVGPHRQLYARLRATLDEAQLAKFERYVHRYDALDIPLEGPRGLVNRVRKLFLRGEPDLAQRPERLRLMKELLREFESLVRGELPSVPARA</sequence>
<feature type="compositionally biased region" description="Low complexity" evidence="2">
    <location>
        <begin position="131"/>
        <end position="180"/>
    </location>
</feature>
<feature type="compositionally biased region" description="Polar residues" evidence="2">
    <location>
        <begin position="220"/>
        <end position="232"/>
    </location>
</feature>
<feature type="region of interest" description="Disordered" evidence="2">
    <location>
        <begin position="1329"/>
        <end position="1348"/>
    </location>
</feature>
<feature type="coiled-coil region" evidence="1">
    <location>
        <begin position="302"/>
        <end position="340"/>
    </location>
</feature>
<proteinExistence type="predicted"/>
<feature type="region of interest" description="Disordered" evidence="2">
    <location>
        <begin position="676"/>
        <end position="708"/>
    </location>
</feature>
<accession>A0AAN6JPS8</accession>
<feature type="compositionally biased region" description="Low complexity" evidence="2">
    <location>
        <begin position="637"/>
        <end position="653"/>
    </location>
</feature>
<feature type="compositionally biased region" description="Polar residues" evidence="2">
    <location>
        <begin position="593"/>
        <end position="605"/>
    </location>
</feature>
<feature type="compositionally biased region" description="Polar residues" evidence="2">
    <location>
        <begin position="915"/>
        <end position="929"/>
    </location>
</feature>
<feature type="compositionally biased region" description="Low complexity" evidence="2">
    <location>
        <begin position="56"/>
        <end position="89"/>
    </location>
</feature>
<feature type="region of interest" description="Disordered" evidence="2">
    <location>
        <begin position="1"/>
        <end position="180"/>
    </location>
</feature>
<feature type="compositionally biased region" description="Low complexity" evidence="2">
    <location>
        <begin position="1175"/>
        <end position="1192"/>
    </location>
</feature>
<feature type="compositionally biased region" description="Polar residues" evidence="2">
    <location>
        <begin position="862"/>
        <end position="882"/>
    </location>
</feature>
<feature type="compositionally biased region" description="Acidic residues" evidence="2">
    <location>
        <begin position="548"/>
        <end position="560"/>
    </location>
</feature>
<dbReference type="EMBL" id="JAPDMZ010000261">
    <property type="protein sequence ID" value="KAK0544820.1"/>
    <property type="molecule type" value="Genomic_DNA"/>
</dbReference>
<keyword evidence="1" id="KW-0175">Coiled coil</keyword>
<feature type="region of interest" description="Disordered" evidence="2">
    <location>
        <begin position="472"/>
        <end position="657"/>
    </location>
</feature>
<keyword evidence="4" id="KW-1185">Reference proteome</keyword>
<feature type="compositionally biased region" description="Basic and acidic residues" evidence="2">
    <location>
        <begin position="680"/>
        <end position="702"/>
    </location>
</feature>
<feature type="compositionally biased region" description="Polar residues" evidence="2">
    <location>
        <begin position="1207"/>
        <end position="1232"/>
    </location>
</feature>
<evidence type="ECO:0000313" key="3">
    <source>
        <dbReference type="EMBL" id="KAK0544820.1"/>
    </source>
</evidence>
<dbReference type="Proteomes" id="UP001176517">
    <property type="component" value="Unassembled WGS sequence"/>
</dbReference>
<name>A0AAN6JPS8_9BASI</name>
<feature type="region of interest" description="Disordered" evidence="2">
    <location>
        <begin position="1105"/>
        <end position="1125"/>
    </location>
</feature>
<reference evidence="3" key="1">
    <citation type="journal article" date="2023" name="PhytoFront">
        <title>Draft Genome Resources of Seven Strains of Tilletia horrida, Causal Agent of Kernel Smut of Rice.</title>
        <authorList>
            <person name="Khanal S."/>
            <person name="Antony Babu S."/>
            <person name="Zhou X.G."/>
        </authorList>
    </citation>
    <scope>NUCLEOTIDE SEQUENCE</scope>
    <source>
        <strain evidence="3">TX6</strain>
    </source>
</reference>
<feature type="compositionally biased region" description="Polar residues" evidence="2">
    <location>
        <begin position="490"/>
        <end position="502"/>
    </location>
</feature>
<feature type="compositionally biased region" description="Low complexity" evidence="2">
    <location>
        <begin position="884"/>
        <end position="893"/>
    </location>
</feature>
<organism evidence="3 4">
    <name type="scientific">Tilletia horrida</name>
    <dbReference type="NCBI Taxonomy" id="155126"/>
    <lineage>
        <taxon>Eukaryota</taxon>
        <taxon>Fungi</taxon>
        <taxon>Dikarya</taxon>
        <taxon>Basidiomycota</taxon>
        <taxon>Ustilaginomycotina</taxon>
        <taxon>Exobasidiomycetes</taxon>
        <taxon>Tilletiales</taxon>
        <taxon>Tilletiaceae</taxon>
        <taxon>Tilletia</taxon>
    </lineage>
</organism>
<feature type="compositionally biased region" description="Polar residues" evidence="2">
    <location>
        <begin position="90"/>
        <end position="100"/>
    </location>
</feature>
<evidence type="ECO:0000256" key="2">
    <source>
        <dbReference type="SAM" id="MobiDB-lite"/>
    </source>
</evidence>
<gene>
    <name evidence="3" type="ORF">OC846_005914</name>
</gene>